<evidence type="ECO:0000313" key="3">
    <source>
        <dbReference type="WBParaSite" id="nRc.2.0.1.t12536-RA"/>
    </source>
</evidence>
<feature type="compositionally biased region" description="Low complexity" evidence="1">
    <location>
        <begin position="102"/>
        <end position="114"/>
    </location>
</feature>
<feature type="region of interest" description="Disordered" evidence="1">
    <location>
        <begin position="102"/>
        <end position="145"/>
    </location>
</feature>
<reference evidence="3" key="1">
    <citation type="submission" date="2022-11" db="UniProtKB">
        <authorList>
            <consortium name="WormBaseParasite"/>
        </authorList>
    </citation>
    <scope>IDENTIFICATION</scope>
</reference>
<keyword evidence="2" id="KW-1185">Reference proteome</keyword>
<accession>A0A915IGU6</accession>
<dbReference type="Proteomes" id="UP000887565">
    <property type="component" value="Unplaced"/>
</dbReference>
<evidence type="ECO:0000313" key="2">
    <source>
        <dbReference type="Proteomes" id="UP000887565"/>
    </source>
</evidence>
<protein>
    <submittedName>
        <fullName evidence="3">Uncharacterized protein</fullName>
    </submittedName>
</protein>
<organism evidence="2 3">
    <name type="scientific">Romanomermis culicivorax</name>
    <name type="common">Nematode worm</name>
    <dbReference type="NCBI Taxonomy" id="13658"/>
    <lineage>
        <taxon>Eukaryota</taxon>
        <taxon>Metazoa</taxon>
        <taxon>Ecdysozoa</taxon>
        <taxon>Nematoda</taxon>
        <taxon>Enoplea</taxon>
        <taxon>Dorylaimia</taxon>
        <taxon>Mermithida</taxon>
        <taxon>Mermithoidea</taxon>
        <taxon>Mermithidae</taxon>
        <taxon>Romanomermis</taxon>
    </lineage>
</organism>
<evidence type="ECO:0000256" key="1">
    <source>
        <dbReference type="SAM" id="MobiDB-lite"/>
    </source>
</evidence>
<proteinExistence type="predicted"/>
<name>A0A915IGU6_ROMCU</name>
<dbReference type="AlphaFoldDB" id="A0A915IGU6"/>
<sequence>FACTASTIKTEIQKKRIVFKAHIDFTEINSFKGLGIITENKGRGKFLPHAINLREWEKVFSRIARALLAFSAFISINRKNGKTKRTAMKKFLGFVTLSNRQSKNTSASSTSSHSPNGAETGGGSSPSPPQQLPQNASKMADLLAEKDNIIKKQETEIRQHLNRIAELESNVKSLQVMK</sequence>
<dbReference type="WBParaSite" id="nRc.2.0.1.t12536-RA">
    <property type="protein sequence ID" value="nRc.2.0.1.t12536-RA"/>
    <property type="gene ID" value="nRc.2.0.1.g12536"/>
</dbReference>